<dbReference type="PROSITE" id="PS50222">
    <property type="entry name" value="EF_HAND_2"/>
    <property type="match status" value="1"/>
</dbReference>
<dbReference type="Gene3D" id="1.10.238.10">
    <property type="entry name" value="EF-hand"/>
    <property type="match status" value="2"/>
</dbReference>
<evidence type="ECO:0000256" key="2">
    <source>
        <dbReference type="SAM" id="SignalP"/>
    </source>
</evidence>
<dbReference type="InterPro" id="IPR002048">
    <property type="entry name" value="EF_hand_dom"/>
</dbReference>
<dbReference type="Proteomes" id="UP000251545">
    <property type="component" value="Unassembled WGS sequence"/>
</dbReference>
<evidence type="ECO:0000256" key="1">
    <source>
        <dbReference type="SAM" id="MobiDB-lite"/>
    </source>
</evidence>
<organism evidence="4 5">
    <name type="scientific">Jejuia pallidilutea</name>
    <dbReference type="NCBI Taxonomy" id="504487"/>
    <lineage>
        <taxon>Bacteria</taxon>
        <taxon>Pseudomonadati</taxon>
        <taxon>Bacteroidota</taxon>
        <taxon>Flavobacteriia</taxon>
        <taxon>Flavobacteriales</taxon>
        <taxon>Flavobacteriaceae</taxon>
        <taxon>Jejuia</taxon>
    </lineage>
</organism>
<dbReference type="InterPro" id="IPR011992">
    <property type="entry name" value="EF-hand-dom_pair"/>
</dbReference>
<evidence type="ECO:0000313" key="5">
    <source>
        <dbReference type="Proteomes" id="UP000251545"/>
    </source>
</evidence>
<protein>
    <submittedName>
        <fullName evidence="4">EF hand domain-containing protein</fullName>
    </submittedName>
</protein>
<evidence type="ECO:0000313" key="4">
    <source>
        <dbReference type="EMBL" id="PQV47799.1"/>
    </source>
</evidence>
<keyword evidence="2" id="KW-0732">Signal</keyword>
<dbReference type="PROSITE" id="PS00018">
    <property type="entry name" value="EF_HAND_1"/>
    <property type="match status" value="1"/>
</dbReference>
<evidence type="ECO:0000259" key="3">
    <source>
        <dbReference type="PROSITE" id="PS50222"/>
    </source>
</evidence>
<dbReference type="Pfam" id="PF13202">
    <property type="entry name" value="EF-hand_5"/>
    <property type="match status" value="2"/>
</dbReference>
<dbReference type="AlphaFoldDB" id="A0A362X2F5"/>
<dbReference type="RefSeq" id="WP_105474000.1">
    <property type="nucleotide sequence ID" value="NZ_PVEO01000006.1"/>
</dbReference>
<feature type="signal peptide" evidence="2">
    <location>
        <begin position="1"/>
        <end position="22"/>
    </location>
</feature>
<reference evidence="4 5" key="1">
    <citation type="submission" date="2018-02" db="EMBL/GenBank/DDBJ databases">
        <title>Genomic Encyclopedia of Archaeal and Bacterial Type Strains, Phase II (KMG-II): from individual species to whole genera.</title>
        <authorList>
            <person name="Goeker M."/>
        </authorList>
    </citation>
    <scope>NUCLEOTIDE SEQUENCE [LARGE SCALE GENOMIC DNA]</scope>
    <source>
        <strain evidence="4 5">DSM 21165</strain>
    </source>
</reference>
<feature type="compositionally biased region" description="Basic and acidic residues" evidence="1">
    <location>
        <begin position="26"/>
        <end position="94"/>
    </location>
</feature>
<dbReference type="SUPFAM" id="SSF47473">
    <property type="entry name" value="EF-hand"/>
    <property type="match status" value="1"/>
</dbReference>
<gene>
    <name evidence="4" type="ORF">CLV33_106118</name>
</gene>
<name>A0A362X2F5_9FLAO</name>
<dbReference type="EMBL" id="PVEO01000006">
    <property type="protein sequence ID" value="PQV47799.1"/>
    <property type="molecule type" value="Genomic_DNA"/>
</dbReference>
<feature type="chain" id="PRO_5017032363" evidence="2">
    <location>
        <begin position="23"/>
        <end position="94"/>
    </location>
</feature>
<sequence length="94" mass="10792">MKPKSILVVVIASTLFTFTANAQQSRDQDQRKEPPSVDEIFEHMDENEDGKLSKEEVKGPLKEMFTKIDTNEDGYLSKKEVEEAPKPEGRRPRQ</sequence>
<accession>A0A362X2F5</accession>
<dbReference type="InterPro" id="IPR018247">
    <property type="entry name" value="EF_Hand_1_Ca_BS"/>
</dbReference>
<feature type="region of interest" description="Disordered" evidence="1">
    <location>
        <begin position="22"/>
        <end position="94"/>
    </location>
</feature>
<feature type="domain" description="EF-hand" evidence="3">
    <location>
        <begin position="56"/>
        <end position="91"/>
    </location>
</feature>
<dbReference type="GO" id="GO:0005509">
    <property type="term" value="F:calcium ion binding"/>
    <property type="evidence" value="ECO:0007669"/>
    <property type="project" value="InterPro"/>
</dbReference>
<proteinExistence type="predicted"/>
<comment type="caution">
    <text evidence="4">The sequence shown here is derived from an EMBL/GenBank/DDBJ whole genome shotgun (WGS) entry which is preliminary data.</text>
</comment>